<dbReference type="InterPro" id="IPR006931">
    <property type="entry name" value="Calcipressin"/>
</dbReference>
<gene>
    <name evidence="2" type="ORF">MKK02DRAFT_38273</name>
</gene>
<dbReference type="GO" id="GO:0019722">
    <property type="term" value="P:calcium-mediated signaling"/>
    <property type="evidence" value="ECO:0007669"/>
    <property type="project" value="InterPro"/>
</dbReference>
<dbReference type="Pfam" id="PF04847">
    <property type="entry name" value="Calcipressin"/>
    <property type="match status" value="1"/>
</dbReference>
<organism evidence="2 3">
    <name type="scientific">Dioszegia hungarica</name>
    <dbReference type="NCBI Taxonomy" id="4972"/>
    <lineage>
        <taxon>Eukaryota</taxon>
        <taxon>Fungi</taxon>
        <taxon>Dikarya</taxon>
        <taxon>Basidiomycota</taxon>
        <taxon>Agaricomycotina</taxon>
        <taxon>Tremellomycetes</taxon>
        <taxon>Tremellales</taxon>
        <taxon>Bulleribasidiaceae</taxon>
        <taxon>Dioszegia</taxon>
    </lineage>
</organism>
<dbReference type="GO" id="GO:0008597">
    <property type="term" value="F:calcium-dependent protein serine/threonine phosphatase regulator activity"/>
    <property type="evidence" value="ECO:0007669"/>
    <property type="project" value="TreeGrafter"/>
</dbReference>
<protein>
    <submittedName>
        <fullName evidence="2">Calcineurin-binding protein</fullName>
    </submittedName>
</protein>
<dbReference type="Proteomes" id="UP001164286">
    <property type="component" value="Unassembled WGS sequence"/>
</dbReference>
<dbReference type="RefSeq" id="XP_052943392.1">
    <property type="nucleotide sequence ID" value="XM_053090021.1"/>
</dbReference>
<sequence length="236" mass="25842">MASPPALEADTAAAETTNTLALLIPHQSLFAPAILALLKDHYTTYGPLAHWAPVKGFGRVIMVYEVDEDAAKAKRDGDWLKLDVNIPGEGTDSQGEYFGRKRRKSGHNGLVLRLHPLPPTPLAIDPDDLHLKPPEHAKNFLISPPGSPPEGWEPISEDGPNTSTLADDLQKALERIQLNGRRRGSKEIILEEGGVRVEVEDTEERTDEGVEETVAGDVWKIPGQGRMLHTARPPIE</sequence>
<dbReference type="PANTHER" id="PTHR10300:SF14">
    <property type="entry name" value="PROTEIN SARAH"/>
    <property type="match status" value="1"/>
</dbReference>
<evidence type="ECO:0000313" key="2">
    <source>
        <dbReference type="EMBL" id="KAI9633615.1"/>
    </source>
</evidence>
<name>A0AA38LRZ1_9TREE</name>
<keyword evidence="3" id="KW-1185">Reference proteome</keyword>
<dbReference type="GO" id="GO:0005634">
    <property type="term" value="C:nucleus"/>
    <property type="evidence" value="ECO:0007669"/>
    <property type="project" value="TreeGrafter"/>
</dbReference>
<reference evidence="2" key="1">
    <citation type="journal article" date="2022" name="G3 (Bethesda)">
        <title>High quality genome of the basidiomycete yeast Dioszegia hungarica PDD-24b-2 isolated from cloud water.</title>
        <authorList>
            <person name="Jarrige D."/>
            <person name="Haridas S."/>
            <person name="Bleykasten-Grosshans C."/>
            <person name="Joly M."/>
            <person name="Nadalig T."/>
            <person name="Sancelme M."/>
            <person name="Vuilleumier S."/>
            <person name="Grigoriev I.V."/>
            <person name="Amato P."/>
            <person name="Bringel F."/>
        </authorList>
    </citation>
    <scope>NUCLEOTIDE SEQUENCE</scope>
    <source>
        <strain evidence="2">PDD-24b-2</strain>
    </source>
</reference>
<proteinExistence type="inferred from homology"/>
<dbReference type="AlphaFoldDB" id="A0AA38LRZ1"/>
<dbReference type="PANTHER" id="PTHR10300">
    <property type="entry name" value="CALCIPRESSIN"/>
    <property type="match status" value="1"/>
</dbReference>
<evidence type="ECO:0000256" key="1">
    <source>
        <dbReference type="ARBA" id="ARBA00008209"/>
    </source>
</evidence>
<evidence type="ECO:0000313" key="3">
    <source>
        <dbReference type="Proteomes" id="UP001164286"/>
    </source>
</evidence>
<comment type="caution">
    <text evidence="2">The sequence shown here is derived from an EMBL/GenBank/DDBJ whole genome shotgun (WGS) entry which is preliminary data.</text>
</comment>
<comment type="similarity">
    <text evidence="1">Belongs to the RCAN family.</text>
</comment>
<dbReference type="GO" id="GO:0005737">
    <property type="term" value="C:cytoplasm"/>
    <property type="evidence" value="ECO:0007669"/>
    <property type="project" value="TreeGrafter"/>
</dbReference>
<dbReference type="GeneID" id="77729226"/>
<accession>A0AA38LRZ1</accession>
<dbReference type="EMBL" id="JAKWFO010000008">
    <property type="protein sequence ID" value="KAI9633615.1"/>
    <property type="molecule type" value="Genomic_DNA"/>
</dbReference>